<dbReference type="AlphaFoldDB" id="A0A3B0ADY5"/>
<dbReference type="OrthoDB" id="5189601at2"/>
<organism evidence="2 3">
    <name type="scientific">Micromonospora costi</name>
    <dbReference type="NCBI Taxonomy" id="1530042"/>
    <lineage>
        <taxon>Bacteria</taxon>
        <taxon>Bacillati</taxon>
        <taxon>Actinomycetota</taxon>
        <taxon>Actinomycetes</taxon>
        <taxon>Micromonosporales</taxon>
        <taxon>Micromonosporaceae</taxon>
        <taxon>Micromonospora</taxon>
    </lineage>
</organism>
<dbReference type="Proteomes" id="UP000279968">
    <property type="component" value="Unassembled WGS sequence"/>
</dbReference>
<dbReference type="NCBIfam" id="TIGR03923">
    <property type="entry name" value="T7SS_EccE"/>
    <property type="match status" value="1"/>
</dbReference>
<evidence type="ECO:0000313" key="3">
    <source>
        <dbReference type="Proteomes" id="UP000279968"/>
    </source>
</evidence>
<dbReference type="InterPro" id="IPR021368">
    <property type="entry name" value="T7SS_EccE"/>
</dbReference>
<proteinExistence type="predicted"/>
<comment type="caution">
    <text evidence="2">The sequence shown here is derived from an EMBL/GenBank/DDBJ whole genome shotgun (WGS) entry which is preliminary data.</text>
</comment>
<feature type="region of interest" description="Disordered" evidence="1">
    <location>
        <begin position="1"/>
        <end position="66"/>
    </location>
</feature>
<reference evidence="2 3" key="1">
    <citation type="journal article" date="2015" name="Int. J. Syst. Evol. Microbiol.">
        <title>Micromonospora costi sp. nov., isolated from a leaf of Costus speciosus.</title>
        <authorList>
            <person name="Thawai C."/>
        </authorList>
    </citation>
    <scope>NUCLEOTIDE SEQUENCE [LARGE SCALE GENOMIC DNA]</scope>
    <source>
        <strain evidence="2 3">CS1-12</strain>
    </source>
</reference>
<sequence length="639" mass="65332">MCGSDVAGSDRRGGAVTATSTVDPRTAGHGHAPASHDDSGHGPGAAPATSLRGGQPATPSRWATVTRRPARVRAGQIVAAQLAVALPLAALGRGAGPLTGALVAAVLLLALAWVRFRGRWLFEWSGTHLAYLSRRRALPAEAGDAALLDLVAPGAVVLPSDLAGVPAAVLDDATGVTALLEVGDPDELLGDAPRTLPTPAALLSAATSDGPPVRVQVVLSASPAPAPEVGGAVGTSYRQLTDGRLAARERAVLAVRVLRVDGWAPDELRQALSGAVRRVVRRLRPLGVRPLGAAAALRVLAEVAHHDAAPMREHWAAVRTGGSWQATFQLDRWPDVRGDGGRGLVSRLLALPATATTVALCAGPDPGSATLTVRLAAGSPGALVLATRALHTLVEGLGAEVRRLDGAHGPGLAATVPLALEGPPPRPQAAAEALDLPLGGAGLLLGANRHGTALAVRLFRPEGTRALLVGGVRLAQLVALRAMALGARVVVRTARPRTWEPFVRGVGAPGGTIPLLPPGRPVPDATATPLRPLLLVVDVGPVPADPAPDPPWSSTLVVRDGLTPSDVDALGRADLAVLQPLTAGEAALAGTALGLGDSAEWLTRIRDDMVAVVNRRALRWALLSLSSVEAHLVGRPSRH</sequence>
<dbReference type="RefSeq" id="WP_120778930.1">
    <property type="nucleotide sequence ID" value="NZ_JBHLUP010000009.1"/>
</dbReference>
<keyword evidence="3" id="KW-1185">Reference proteome</keyword>
<accession>A0A3B0ADY5</accession>
<evidence type="ECO:0000313" key="2">
    <source>
        <dbReference type="EMBL" id="RKN58772.1"/>
    </source>
</evidence>
<name>A0A3B0ADY5_9ACTN</name>
<gene>
    <name evidence="2" type="primary">eccE</name>
    <name evidence="2" type="ORF">D7193_09695</name>
</gene>
<evidence type="ECO:0000256" key="1">
    <source>
        <dbReference type="SAM" id="MobiDB-lite"/>
    </source>
</evidence>
<dbReference type="EMBL" id="RBAN01000001">
    <property type="protein sequence ID" value="RKN58772.1"/>
    <property type="molecule type" value="Genomic_DNA"/>
</dbReference>
<protein>
    <submittedName>
        <fullName evidence="2">Type VII secretion protein EccE</fullName>
    </submittedName>
</protein>